<feature type="compositionally biased region" description="Basic and acidic residues" evidence="1">
    <location>
        <begin position="54"/>
        <end position="71"/>
    </location>
</feature>
<evidence type="ECO:0000313" key="2">
    <source>
        <dbReference type="EMBL" id="QEQ93675.1"/>
    </source>
</evidence>
<evidence type="ECO:0000256" key="1">
    <source>
        <dbReference type="SAM" id="MobiDB-lite"/>
    </source>
</evidence>
<evidence type="ECO:0000313" key="3">
    <source>
        <dbReference type="Proteomes" id="UP000327392"/>
    </source>
</evidence>
<keyword evidence="3" id="KW-1185">Reference proteome</keyword>
<reference evidence="2 3" key="1">
    <citation type="submission" date="2019-07" db="EMBL/GenBank/DDBJ databases">
        <authorList>
            <person name="Mandava P."/>
            <person name="Ferry J.C."/>
            <person name="Fallon S.M."/>
            <person name="Hajdenberg M."/>
            <person name="Sharma E."/>
            <person name="Shaffer C.D."/>
            <person name="Weston-Hafer K.A."/>
            <person name="Garlena R.A."/>
            <person name="Russell D.A."/>
            <person name="Pope W.H."/>
            <person name="Jacobs-Sera D."/>
            <person name="Hatfull G.F."/>
        </authorList>
    </citation>
    <scope>NUCLEOTIDE SEQUENCE [LARGE SCALE GENOMIC DNA]</scope>
</reference>
<name>A0A5J6D874_9CAUD</name>
<dbReference type="GeneID" id="77931451"/>
<organism evidence="2 3">
    <name type="scientific">Streptomyces phage Zuko</name>
    <dbReference type="NCBI Taxonomy" id="2601695"/>
    <lineage>
        <taxon>Viruses</taxon>
        <taxon>Duplodnaviria</taxon>
        <taxon>Heunggongvirae</taxon>
        <taxon>Uroviricota</taxon>
        <taxon>Caudoviricetes</taxon>
        <taxon>Zukovirus</taxon>
        <taxon>Zukovirus zuko</taxon>
    </lineage>
</organism>
<proteinExistence type="predicted"/>
<dbReference type="Proteomes" id="UP000327392">
    <property type="component" value="Segment"/>
</dbReference>
<sequence length="71" mass="7968">MGIFDRFRKSADDRGEGGTTDRSPSIDRPTHVVRFKNETGGYTEIQAYSAVQADEIKRDHPDAKITPKDQS</sequence>
<feature type="compositionally biased region" description="Basic and acidic residues" evidence="1">
    <location>
        <begin position="1"/>
        <end position="16"/>
    </location>
</feature>
<dbReference type="RefSeq" id="YP_010655588.1">
    <property type="nucleotide sequence ID" value="NC_070829.1"/>
</dbReference>
<feature type="region of interest" description="Disordered" evidence="1">
    <location>
        <begin position="52"/>
        <end position="71"/>
    </location>
</feature>
<dbReference type="KEGG" id="vg:77931451"/>
<protein>
    <submittedName>
        <fullName evidence="2">Uncharacterized protein</fullName>
    </submittedName>
</protein>
<dbReference type="EMBL" id="MN204493">
    <property type="protein sequence ID" value="QEQ93675.1"/>
    <property type="molecule type" value="Genomic_DNA"/>
</dbReference>
<gene>
    <name evidence="2" type="primary">97</name>
    <name evidence="2" type="ORF">SEA_ZUKO_97</name>
</gene>
<feature type="region of interest" description="Disordered" evidence="1">
    <location>
        <begin position="1"/>
        <end position="38"/>
    </location>
</feature>
<accession>A0A5J6D874</accession>